<dbReference type="InParanoid" id="A0A059AKB8"/>
<dbReference type="AlphaFoldDB" id="A0A059AKB8"/>
<accession>A0A059AKB8</accession>
<name>A0A059AKB8_EUCGR</name>
<dbReference type="Gramene" id="KCW54136">
    <property type="protein sequence ID" value="KCW54136"/>
    <property type="gene ID" value="EUGRSUZ_I00113"/>
</dbReference>
<dbReference type="EMBL" id="KK198761">
    <property type="protein sequence ID" value="KCW54136.1"/>
    <property type="molecule type" value="Genomic_DNA"/>
</dbReference>
<protein>
    <submittedName>
        <fullName evidence="1">Uncharacterized protein</fullName>
    </submittedName>
</protein>
<evidence type="ECO:0000313" key="1">
    <source>
        <dbReference type="EMBL" id="KCW54136.1"/>
    </source>
</evidence>
<proteinExistence type="predicted"/>
<organism evidence="1">
    <name type="scientific">Eucalyptus grandis</name>
    <name type="common">Flooded gum</name>
    <dbReference type="NCBI Taxonomy" id="71139"/>
    <lineage>
        <taxon>Eukaryota</taxon>
        <taxon>Viridiplantae</taxon>
        <taxon>Streptophyta</taxon>
        <taxon>Embryophyta</taxon>
        <taxon>Tracheophyta</taxon>
        <taxon>Spermatophyta</taxon>
        <taxon>Magnoliopsida</taxon>
        <taxon>eudicotyledons</taxon>
        <taxon>Gunneridae</taxon>
        <taxon>Pentapetalae</taxon>
        <taxon>rosids</taxon>
        <taxon>malvids</taxon>
        <taxon>Myrtales</taxon>
        <taxon>Myrtaceae</taxon>
        <taxon>Myrtoideae</taxon>
        <taxon>Eucalypteae</taxon>
        <taxon>Eucalyptus</taxon>
    </lineage>
</organism>
<reference evidence="1" key="1">
    <citation type="submission" date="2013-07" db="EMBL/GenBank/DDBJ databases">
        <title>The genome of Eucalyptus grandis.</title>
        <authorList>
            <person name="Schmutz J."/>
            <person name="Hayes R."/>
            <person name="Myburg A."/>
            <person name="Tuskan G."/>
            <person name="Grattapaglia D."/>
            <person name="Rokhsar D.S."/>
        </authorList>
    </citation>
    <scope>NUCLEOTIDE SEQUENCE</scope>
    <source>
        <tissue evidence="1">Leaf extractions</tissue>
    </source>
</reference>
<gene>
    <name evidence="1" type="ORF">EUGRSUZ_I00113</name>
</gene>
<sequence>MTFCCIVIQVIFKQSCKFWFLFFSNTKLLVPFAQFPNSAKGKGEFLLSNPADKFQKETQHLYLNIERTTGLQRNLASVNSINLSPHNSGKKRKKRSFF</sequence>